<proteinExistence type="predicted"/>
<reference evidence="1 2" key="1">
    <citation type="journal article" date="2021" name="Hortic Res">
        <title>High-quality reference genome and annotation aids understanding of berry development for evergreen blueberry (Vaccinium darrowii).</title>
        <authorList>
            <person name="Yu J."/>
            <person name="Hulse-Kemp A.M."/>
            <person name="Babiker E."/>
            <person name="Staton M."/>
        </authorList>
    </citation>
    <scope>NUCLEOTIDE SEQUENCE [LARGE SCALE GENOMIC DNA]</scope>
    <source>
        <strain evidence="2">cv. NJ 8807/NJ 8810</strain>
        <tissue evidence="1">Young leaf</tissue>
    </source>
</reference>
<dbReference type="Proteomes" id="UP000828048">
    <property type="component" value="Chromosome 4"/>
</dbReference>
<accession>A0ACB7Z3X2</accession>
<sequence>MQQEDEVQEIRSMRRNEPRITRKKKQQMQEEENKDEDDEEDDVPFIGSKKRKQSTSPITKGKKEKVEKQEEQEDDDVTVLDGKPSRVQYRSTLASIVSLLQNNLGEQFVKKYDNNILSVVQTYQRYEGKFNLGKKSVALTHDDIALIFGITSGNTKIRVFIQKRKPNSNFVNRNFEGTTTMAYSLMRTRITSLIKSTSKLKKKKGVEDESTKDLARLLTLYVLGTVFFKTTGPSLNWAYVPLVENLEECSTYAWSRYITDYLINELDSKYTNPWAVGGCTVALLYWLCEHAKIMEPVEPHIPRFMKWNVNELDAKLAETPVNSFSPEMVIDSQLQSTDEERRLYTFLSTDETEAEHPETTVDKETVRDQVPEQNLQILISELQKQIHLLESENKKLKDEIAEREIREQQKDNNIGRLLHLLDKLRRRLERYGKEATAYEEIEKENMSAKFEAKVL</sequence>
<evidence type="ECO:0000313" key="1">
    <source>
        <dbReference type="EMBL" id="KAH7860474.1"/>
    </source>
</evidence>
<organism evidence="1 2">
    <name type="scientific">Vaccinium darrowii</name>
    <dbReference type="NCBI Taxonomy" id="229202"/>
    <lineage>
        <taxon>Eukaryota</taxon>
        <taxon>Viridiplantae</taxon>
        <taxon>Streptophyta</taxon>
        <taxon>Embryophyta</taxon>
        <taxon>Tracheophyta</taxon>
        <taxon>Spermatophyta</taxon>
        <taxon>Magnoliopsida</taxon>
        <taxon>eudicotyledons</taxon>
        <taxon>Gunneridae</taxon>
        <taxon>Pentapetalae</taxon>
        <taxon>asterids</taxon>
        <taxon>Ericales</taxon>
        <taxon>Ericaceae</taxon>
        <taxon>Vaccinioideae</taxon>
        <taxon>Vaccinieae</taxon>
        <taxon>Vaccinium</taxon>
    </lineage>
</organism>
<comment type="caution">
    <text evidence="1">The sequence shown here is derived from an EMBL/GenBank/DDBJ whole genome shotgun (WGS) entry which is preliminary data.</text>
</comment>
<gene>
    <name evidence="1" type="ORF">Vadar_013825</name>
</gene>
<dbReference type="EMBL" id="CM037154">
    <property type="protein sequence ID" value="KAH7860474.1"/>
    <property type="molecule type" value="Genomic_DNA"/>
</dbReference>
<name>A0ACB7Z3X2_9ERIC</name>
<evidence type="ECO:0000313" key="2">
    <source>
        <dbReference type="Proteomes" id="UP000828048"/>
    </source>
</evidence>
<protein>
    <submittedName>
        <fullName evidence="1">Uncharacterized protein</fullName>
    </submittedName>
</protein>
<keyword evidence="2" id="KW-1185">Reference proteome</keyword>